<proteinExistence type="predicted"/>
<reference evidence="1 2" key="1">
    <citation type="submission" date="2021-03" db="EMBL/GenBank/DDBJ databases">
        <title>Fibrella sp. HMF5036 genome sequencing and assembly.</title>
        <authorList>
            <person name="Kang H."/>
            <person name="Kim H."/>
            <person name="Bae S."/>
            <person name="Joh K."/>
        </authorList>
    </citation>
    <scope>NUCLEOTIDE SEQUENCE [LARGE SCALE GENOMIC DNA]</scope>
    <source>
        <strain evidence="1 2">HMF5036</strain>
    </source>
</reference>
<comment type="caution">
    <text evidence="1">The sequence shown here is derived from an EMBL/GenBank/DDBJ whole genome shotgun (WGS) entry which is preliminary data.</text>
</comment>
<keyword evidence="2" id="KW-1185">Reference proteome</keyword>
<protein>
    <submittedName>
        <fullName evidence="1">Uncharacterized protein</fullName>
    </submittedName>
</protein>
<organism evidence="1 2">
    <name type="scientific">Fibrella aquatilis</name>
    <dbReference type="NCBI Taxonomy" id="2817059"/>
    <lineage>
        <taxon>Bacteria</taxon>
        <taxon>Pseudomonadati</taxon>
        <taxon>Bacteroidota</taxon>
        <taxon>Cytophagia</taxon>
        <taxon>Cytophagales</taxon>
        <taxon>Spirosomataceae</taxon>
        <taxon>Fibrella</taxon>
    </lineage>
</organism>
<dbReference type="Proteomes" id="UP000664795">
    <property type="component" value="Unassembled WGS sequence"/>
</dbReference>
<accession>A0A939G4D7</accession>
<dbReference type="AlphaFoldDB" id="A0A939G4D7"/>
<dbReference type="EMBL" id="JAFMYU010000001">
    <property type="protein sequence ID" value="MBO0929766.1"/>
    <property type="molecule type" value="Genomic_DNA"/>
</dbReference>
<evidence type="ECO:0000313" key="1">
    <source>
        <dbReference type="EMBL" id="MBO0929766.1"/>
    </source>
</evidence>
<gene>
    <name evidence="1" type="ORF">J2I48_02125</name>
</gene>
<name>A0A939G4D7_9BACT</name>
<sequence>MPSPSPRLLLQQITDDQLVDSHLFPEGLLAAYRHNPYWGYERPDPNLFFTTVSVFTLQGLLPRLAPAEQTLVRQIIDRALPSYDAFKNKDGLLTYNFYATRPSRHFPYGLLMHRFRHFQLPDDIDDTAMVYLTRYGSPAQPSPDDLLFLHEKLAHHANGTRLWVRNTFPEYRSLQAYSTWFGKNMPVEFDACALANMLCCVYTYNLPLDVHALDSLTLLADLIRTDRYRTDSFRAAHNYARPSLIAYHVARLMAHHDPEILRPIRAKFVADMRQELALTMQPMEQILWATSLLRLGEKIPAVPLEGIEATFPDFSFFIAGMLSAYEQPGLYRWAHRPFWHIRWRCPAHCRVLVLEYLSLSLSLTSSGRNNG</sequence>
<evidence type="ECO:0000313" key="2">
    <source>
        <dbReference type="Proteomes" id="UP000664795"/>
    </source>
</evidence>